<dbReference type="VEuPathDB" id="VectorBase:BGLB006365"/>
<dbReference type="Proteomes" id="UP000076420">
    <property type="component" value="Unassembled WGS sequence"/>
</dbReference>
<feature type="domain" description="Rhodanese" evidence="8">
    <location>
        <begin position="282"/>
        <end position="412"/>
    </location>
</feature>
<dbReference type="GO" id="GO:0005829">
    <property type="term" value="C:cytosol"/>
    <property type="evidence" value="ECO:0007669"/>
    <property type="project" value="TreeGrafter"/>
</dbReference>
<dbReference type="Pfam" id="PF00782">
    <property type="entry name" value="DSPc"/>
    <property type="match status" value="1"/>
</dbReference>
<dbReference type="InterPro" id="IPR000340">
    <property type="entry name" value="Dual-sp_phosphatase_cat-dom"/>
</dbReference>
<dbReference type="Pfam" id="PF00581">
    <property type="entry name" value="Rhodanese"/>
    <property type="match status" value="1"/>
</dbReference>
<dbReference type="CDD" id="cd14567">
    <property type="entry name" value="DSP_DUSP10"/>
    <property type="match status" value="1"/>
</dbReference>
<proteinExistence type="inferred from homology"/>
<dbReference type="PANTHER" id="PTHR10159:SF528">
    <property type="entry name" value="PUCKERED, ISOFORM A"/>
    <property type="match status" value="1"/>
</dbReference>
<dbReference type="EC" id="3.1.3.48" evidence="2"/>
<feature type="domain" description="Tyrosine-protein phosphatase" evidence="6">
    <location>
        <begin position="455"/>
        <end position="597"/>
    </location>
</feature>
<dbReference type="PROSITE" id="PS50206">
    <property type="entry name" value="RHODANESE_3"/>
    <property type="match status" value="1"/>
</dbReference>
<dbReference type="Gene3D" id="3.90.190.10">
    <property type="entry name" value="Protein tyrosine phosphatase superfamily"/>
    <property type="match status" value="1"/>
</dbReference>
<protein>
    <recommendedName>
        <fullName evidence="2">protein-tyrosine-phosphatase</fullName>
        <ecNumber evidence="2">3.1.3.48</ecNumber>
    </recommendedName>
</protein>
<dbReference type="PRINTS" id="PR01764">
    <property type="entry name" value="MAPKPHPHTASE"/>
</dbReference>
<comment type="similarity">
    <text evidence="1">Belongs to the protein-tyrosine phosphatase family. Non-receptor class dual specificity subfamily.</text>
</comment>
<evidence type="ECO:0000256" key="5">
    <source>
        <dbReference type="SAM" id="MobiDB-lite"/>
    </source>
</evidence>
<reference evidence="9" key="1">
    <citation type="submission" date="2020-05" db="UniProtKB">
        <authorList>
            <consortium name="EnsemblMetazoa"/>
        </authorList>
    </citation>
    <scope>IDENTIFICATION</scope>
    <source>
        <strain evidence="9">BB02</strain>
    </source>
</reference>
<name>A0A182ZB57_BIOGL</name>
<dbReference type="PANTHER" id="PTHR10159">
    <property type="entry name" value="DUAL SPECIFICITY PROTEIN PHOSPHATASE"/>
    <property type="match status" value="1"/>
</dbReference>
<gene>
    <name evidence="9" type="primary">106063728</name>
</gene>
<organism evidence="9 10">
    <name type="scientific">Biomphalaria glabrata</name>
    <name type="common">Bloodfluke planorb</name>
    <name type="synonym">Freshwater snail</name>
    <dbReference type="NCBI Taxonomy" id="6526"/>
    <lineage>
        <taxon>Eukaryota</taxon>
        <taxon>Metazoa</taxon>
        <taxon>Spiralia</taxon>
        <taxon>Lophotrochozoa</taxon>
        <taxon>Mollusca</taxon>
        <taxon>Gastropoda</taxon>
        <taxon>Heterobranchia</taxon>
        <taxon>Euthyneura</taxon>
        <taxon>Panpulmonata</taxon>
        <taxon>Hygrophila</taxon>
        <taxon>Lymnaeoidea</taxon>
        <taxon>Planorbidae</taxon>
        <taxon>Biomphalaria</taxon>
    </lineage>
</organism>
<accession>A0A182ZB57</accession>
<dbReference type="InterPro" id="IPR036873">
    <property type="entry name" value="Rhodanese-like_dom_sf"/>
</dbReference>
<dbReference type="OrthoDB" id="6135364at2759"/>
<dbReference type="Gene3D" id="3.40.250.10">
    <property type="entry name" value="Rhodanese-like domain"/>
    <property type="match status" value="1"/>
</dbReference>
<evidence type="ECO:0000313" key="9">
    <source>
        <dbReference type="EnsemblMetazoa" id="BGLB006365-PA"/>
    </source>
</evidence>
<dbReference type="GO" id="GO:0017017">
    <property type="term" value="F:MAP kinase tyrosine/serine/threonine phosphatase activity"/>
    <property type="evidence" value="ECO:0007669"/>
    <property type="project" value="InterPro"/>
</dbReference>
<dbReference type="AlphaFoldDB" id="A0A182ZB57"/>
<dbReference type="GO" id="GO:0008330">
    <property type="term" value="F:protein tyrosine/threonine phosphatase activity"/>
    <property type="evidence" value="ECO:0007669"/>
    <property type="project" value="TreeGrafter"/>
</dbReference>
<dbReference type="InterPro" id="IPR008343">
    <property type="entry name" value="MKP"/>
</dbReference>
<dbReference type="InterPro" id="IPR029021">
    <property type="entry name" value="Prot-tyrosine_phosphatase-like"/>
</dbReference>
<sequence length="615" mass="66456">MVILTDHSPRCVSPAAHHRRPKIKTAHQVVAAVRPGNINTKLANAINCQMPESGDVSVLSPTPIHHSGSKLSSSWNSRRHLKLNLNISQCHHAGGVAFNAANLSGRLGPAGIRPSRLVVSASEDAHMSSKKSKLDFCPLPISTLASSLPGSPKNPRVTNGHSRSCGSPSPSSIRPSEITHFHHQTTFTSCSSSFAYSCSSAQCNTPAVVNGNQPNNPATSPTTAFIASSRISPLSSPVVNNCGCGIVCGAISSCPPAPIGSSSPKAKLKPMSPDELALAVNKSKPILIIDVRAAPSYLRNHVQGAVNLCCTDPLYRRRIETGKSSVLDLLGVRDSSAITSSSPSTKRKSCGSAMDIVVYDDHTSVQDLAEVSRSQESALYMVLTSLLREGNSVRVLDGGFKSFSMDHAALCRCSLQMPMDHVSLCQCSLQQTVEFKPLLYSPTNGVHEPEIEAAVASQVLPFLYLGNERDAKDLSRLRSLNIGYVLNVTSHVPQYYDEQGIKYKRIPASDSAQQNLKQYFEEAIEYIDDARQNNARVLIHCHAGVSRSATITIAYLLKHTRMAMADAYKFVKGKRPIISPNFNFMGQLLEFEQDLNDGVSPRILQPRLQGIESSV</sequence>
<dbReference type="KEGG" id="bgt:106063728"/>
<evidence type="ECO:0000256" key="2">
    <source>
        <dbReference type="ARBA" id="ARBA00013064"/>
    </source>
</evidence>
<dbReference type="VEuPathDB" id="VectorBase:BGLAX_030245"/>
<dbReference type="GO" id="GO:0043409">
    <property type="term" value="P:negative regulation of MAPK cascade"/>
    <property type="evidence" value="ECO:0007669"/>
    <property type="project" value="TreeGrafter"/>
</dbReference>
<dbReference type="InterPro" id="IPR000387">
    <property type="entry name" value="Tyr_Pase_dom"/>
</dbReference>
<feature type="compositionally biased region" description="Low complexity" evidence="5">
    <location>
        <begin position="162"/>
        <end position="176"/>
    </location>
</feature>
<dbReference type="InterPro" id="IPR020422">
    <property type="entry name" value="TYR_PHOSPHATASE_DUAL_dom"/>
</dbReference>
<dbReference type="SMART" id="SM00450">
    <property type="entry name" value="RHOD"/>
    <property type="match status" value="1"/>
</dbReference>
<dbReference type="RefSeq" id="XP_013077630.2">
    <property type="nucleotide sequence ID" value="XM_013222176.2"/>
</dbReference>
<dbReference type="InterPro" id="IPR016130">
    <property type="entry name" value="Tyr_Pase_AS"/>
</dbReference>
<dbReference type="PROSITE" id="PS00383">
    <property type="entry name" value="TYR_PHOSPHATASE_1"/>
    <property type="match status" value="1"/>
</dbReference>
<dbReference type="PRINTS" id="PR01908">
    <property type="entry name" value="ADSPHPHTASE"/>
</dbReference>
<evidence type="ECO:0000256" key="1">
    <source>
        <dbReference type="ARBA" id="ARBA00008601"/>
    </source>
</evidence>
<dbReference type="PROSITE" id="PS50056">
    <property type="entry name" value="TYR_PHOSPHATASE_2"/>
    <property type="match status" value="1"/>
</dbReference>
<evidence type="ECO:0000256" key="3">
    <source>
        <dbReference type="ARBA" id="ARBA00022801"/>
    </source>
</evidence>
<dbReference type="EnsemblMetazoa" id="BGLB006365-RA">
    <property type="protein sequence ID" value="BGLB006365-PA"/>
    <property type="gene ID" value="BGLB006365"/>
</dbReference>
<dbReference type="InterPro" id="IPR001763">
    <property type="entry name" value="Rhodanese-like_dom"/>
</dbReference>
<evidence type="ECO:0000256" key="4">
    <source>
        <dbReference type="ARBA" id="ARBA00022912"/>
    </source>
</evidence>
<feature type="domain" description="Tyrosine specific protein phosphatases" evidence="7">
    <location>
        <begin position="518"/>
        <end position="576"/>
    </location>
</feature>
<evidence type="ECO:0000259" key="8">
    <source>
        <dbReference type="PROSITE" id="PS50206"/>
    </source>
</evidence>
<feature type="region of interest" description="Disordered" evidence="5">
    <location>
        <begin position="147"/>
        <end position="176"/>
    </location>
</feature>
<dbReference type="GO" id="GO:0033550">
    <property type="term" value="F:MAP kinase tyrosine phosphatase activity"/>
    <property type="evidence" value="ECO:0007669"/>
    <property type="project" value="TreeGrafter"/>
</dbReference>
<dbReference type="SUPFAM" id="SSF52799">
    <property type="entry name" value="(Phosphotyrosine protein) phosphatases II"/>
    <property type="match status" value="1"/>
</dbReference>
<evidence type="ECO:0000259" key="7">
    <source>
        <dbReference type="PROSITE" id="PS50056"/>
    </source>
</evidence>
<evidence type="ECO:0000259" key="6">
    <source>
        <dbReference type="PROSITE" id="PS50054"/>
    </source>
</evidence>
<dbReference type="SMART" id="SM00195">
    <property type="entry name" value="DSPc"/>
    <property type="match status" value="1"/>
</dbReference>
<dbReference type="PROSITE" id="PS50054">
    <property type="entry name" value="TYR_PHOSPHATASE_DUAL"/>
    <property type="match status" value="1"/>
</dbReference>
<dbReference type="FunFam" id="3.90.190.10:FF:000028">
    <property type="entry name" value="Dual specificity phosphatase 10"/>
    <property type="match status" value="1"/>
</dbReference>
<evidence type="ECO:0000313" key="10">
    <source>
        <dbReference type="Proteomes" id="UP000076420"/>
    </source>
</evidence>
<dbReference type="SUPFAM" id="SSF52821">
    <property type="entry name" value="Rhodanese/Cell cycle control phosphatase"/>
    <property type="match status" value="1"/>
</dbReference>
<keyword evidence="3" id="KW-0378">Hydrolase</keyword>
<keyword evidence="4" id="KW-0904">Protein phosphatase</keyword>